<reference evidence="4 5" key="1">
    <citation type="submission" date="2019-08" db="EMBL/GenBank/DDBJ databases">
        <title>Seonamhaeicola sediminis sp. nov., isolated from marine sediment.</title>
        <authorList>
            <person name="Cao W.R."/>
        </authorList>
    </citation>
    <scope>NUCLEOTIDE SEQUENCE [LARGE SCALE GENOMIC DNA]</scope>
    <source>
        <strain evidence="4 5">1505</strain>
    </source>
</reference>
<feature type="domain" description="Glycosyl hydrolase family 95 catalytic" evidence="3">
    <location>
        <begin position="309"/>
        <end position="717"/>
    </location>
</feature>
<dbReference type="InterPro" id="IPR012341">
    <property type="entry name" value="6hp_glycosidase-like_sf"/>
</dbReference>
<protein>
    <submittedName>
        <fullName evidence="4">Glycoside hydrolase family 95 protein</fullName>
    </submittedName>
</protein>
<comment type="caution">
    <text evidence="4">The sequence shown here is derived from an EMBL/GenBank/DDBJ whole genome shotgun (WGS) entry which is preliminary data.</text>
</comment>
<dbReference type="GO" id="GO:0004560">
    <property type="term" value="F:alpha-L-fucosidase activity"/>
    <property type="evidence" value="ECO:0007669"/>
    <property type="project" value="InterPro"/>
</dbReference>
<feature type="domain" description="Glycosyl hydrolase family 95 N-terminal" evidence="1">
    <location>
        <begin position="39"/>
        <end position="287"/>
    </location>
</feature>
<dbReference type="PIRSF" id="PIRSF007663">
    <property type="entry name" value="UCP007663"/>
    <property type="match status" value="1"/>
</dbReference>
<dbReference type="Pfam" id="PF14498">
    <property type="entry name" value="Glyco_hyd_65N_2"/>
    <property type="match status" value="1"/>
</dbReference>
<dbReference type="PANTHER" id="PTHR31084:SF0">
    <property type="entry name" value="ALPHA-L-FUCOSIDASE 2"/>
    <property type="match status" value="1"/>
</dbReference>
<gene>
    <name evidence="4" type="ORF">FUA22_03965</name>
</gene>
<evidence type="ECO:0000259" key="1">
    <source>
        <dbReference type="Pfam" id="PF14498"/>
    </source>
</evidence>
<dbReference type="Gene3D" id="1.50.10.10">
    <property type="match status" value="1"/>
</dbReference>
<evidence type="ECO:0000259" key="3">
    <source>
        <dbReference type="Pfam" id="PF22124"/>
    </source>
</evidence>
<evidence type="ECO:0000259" key="2">
    <source>
        <dbReference type="Pfam" id="PF21307"/>
    </source>
</evidence>
<dbReference type="EMBL" id="VRKQ01000008">
    <property type="protein sequence ID" value="TXG39848.1"/>
    <property type="molecule type" value="Genomic_DNA"/>
</dbReference>
<proteinExistence type="predicted"/>
<feature type="domain" description="Alpha fucosidase A-like C-terminal" evidence="2">
    <location>
        <begin position="719"/>
        <end position="792"/>
    </location>
</feature>
<dbReference type="AlphaFoldDB" id="A0A5C7GNJ7"/>
<dbReference type="GO" id="GO:0005975">
    <property type="term" value="P:carbohydrate metabolic process"/>
    <property type="evidence" value="ECO:0007669"/>
    <property type="project" value="InterPro"/>
</dbReference>
<dbReference type="InterPro" id="IPR016518">
    <property type="entry name" value="Alpha-L-fucosidase"/>
</dbReference>
<dbReference type="Pfam" id="PF21307">
    <property type="entry name" value="Glyco_hydro_95_C"/>
    <property type="match status" value="1"/>
</dbReference>
<dbReference type="SUPFAM" id="SSF48208">
    <property type="entry name" value="Six-hairpin glycosidases"/>
    <property type="match status" value="1"/>
</dbReference>
<dbReference type="Proteomes" id="UP000321080">
    <property type="component" value="Unassembled WGS sequence"/>
</dbReference>
<keyword evidence="4" id="KW-0378">Hydrolase</keyword>
<dbReference type="PROSITE" id="PS51257">
    <property type="entry name" value="PROKAR_LIPOPROTEIN"/>
    <property type="match status" value="1"/>
</dbReference>
<accession>A0A5C7GNJ7</accession>
<organism evidence="4 5">
    <name type="scientific">Seonamhaeicola maritimus</name>
    <dbReference type="NCBI Taxonomy" id="2591822"/>
    <lineage>
        <taxon>Bacteria</taxon>
        <taxon>Pseudomonadati</taxon>
        <taxon>Bacteroidota</taxon>
        <taxon>Flavobacteriia</taxon>
        <taxon>Flavobacteriales</taxon>
        <taxon>Flavobacteriaceae</taxon>
    </lineage>
</organism>
<dbReference type="InterPro" id="IPR054363">
    <property type="entry name" value="GH95_cat"/>
</dbReference>
<dbReference type="InterPro" id="IPR049053">
    <property type="entry name" value="AFCA-like_C"/>
</dbReference>
<dbReference type="Gene3D" id="2.70.98.50">
    <property type="entry name" value="putative glycoside hydrolase family protein from bacillus halodurans"/>
    <property type="match status" value="1"/>
</dbReference>
<dbReference type="Pfam" id="PF22124">
    <property type="entry name" value="Glyco_hydro_95_cat"/>
    <property type="match status" value="1"/>
</dbReference>
<sequence>MTKLHVNKDLNGFIAILFCVLICSCTTTTSDKNSDSLKLWYNAPAADWNEALPIGNGRLGAMVYGIPDQENIQLNEGTLWAGGPHRNDNSETKEILGEIRQLLFEGKYKEAHTLANAKIISKTSHGMNYETVGNLRLNFEGHDSFSNYHRELDLEKAVNRMSYTVDGVQYQREVFTSFTDQVIVIRLTASEKGKISFSAGMDRPKPSVVQVSTEGNNILTMTGRGADLKSKRTPKDAKPIEGKVKFESRLKIVPQGGSLTSTDNTLILNGADSATLFLAINTNFKNYKDVSADEHQHAAKSLLNLEKKTYEQLKTNHANYYNKFFNRVKLNLGTTDSINKPTDIRIKEFSKGNDPALAALYYQFGRYLLICSSQPGGQPGNLQGIWCNQLTPPWKSAYTVNINTEMNYWPAESTNLSEMHEPLIEMVKELAVAGKQTAEDMYGADGWVTHHNTDLWRICGPVDGATWGMWPTGGLWLSQHLWDKFMFNGDTEYLKEVYPAMKGATEFCLSFLTPEPENNWLIMSPSTSPENRPAHHPKNVNIAYGATMDNQLVFDMLTKTASASRILGVDDALIKEIEATIPQLAPNQIGQYGQIQEWIHDWDDPEDKHRHISHLYGMHPSNQFSPFRTPELAEAVRNVLVYRGDPSTGWSMNWKINQWARLLDGNHAYKMMTDQIKLVGRPDSPKGGGTYTNMLDAHPPFQIDGNFGFTSGLTEMLLQSHDGAIHFIPALPDVWKNGSVSGLRARGAFDIELMEWAEGKLVKVIIKSNLGGNCRIRSYSQLKLEGDNPLKKSEGENENPFYSTPNIKDAIISSKAKLQGFSIPDTFLYDVETNMGQRYVLVGE</sequence>
<dbReference type="PANTHER" id="PTHR31084">
    <property type="entry name" value="ALPHA-L-FUCOSIDASE 2"/>
    <property type="match status" value="1"/>
</dbReference>
<dbReference type="InterPro" id="IPR008928">
    <property type="entry name" value="6-hairpin_glycosidase_sf"/>
</dbReference>
<keyword evidence="5" id="KW-1185">Reference proteome</keyword>
<evidence type="ECO:0000313" key="4">
    <source>
        <dbReference type="EMBL" id="TXG39848.1"/>
    </source>
</evidence>
<dbReference type="OrthoDB" id="9802600at2"/>
<evidence type="ECO:0000313" key="5">
    <source>
        <dbReference type="Proteomes" id="UP000321080"/>
    </source>
</evidence>
<dbReference type="InterPro" id="IPR027414">
    <property type="entry name" value="GH95_N_dom"/>
</dbReference>
<name>A0A5C7GNJ7_9FLAO</name>